<proteinExistence type="predicted"/>
<reference evidence="1" key="1">
    <citation type="submission" date="2023-03" db="EMBL/GenBank/DDBJ databases">
        <title>Chromosome-level genomes of two armyworms, Mythimna separata and Mythimna loreyi, provide insights into the biosynthesis and reception of sex pheromones.</title>
        <authorList>
            <person name="Zhao H."/>
        </authorList>
    </citation>
    <scope>NUCLEOTIDE SEQUENCE</scope>
    <source>
        <strain evidence="1">BeijingLab</strain>
    </source>
</reference>
<accession>A0ACC2QDQ6</accession>
<protein>
    <submittedName>
        <fullName evidence="1">Uncharacterized protein</fullName>
    </submittedName>
</protein>
<keyword evidence="2" id="KW-1185">Reference proteome</keyword>
<organism evidence="1 2">
    <name type="scientific">Mythimna loreyi</name>
    <dbReference type="NCBI Taxonomy" id="667449"/>
    <lineage>
        <taxon>Eukaryota</taxon>
        <taxon>Metazoa</taxon>
        <taxon>Ecdysozoa</taxon>
        <taxon>Arthropoda</taxon>
        <taxon>Hexapoda</taxon>
        <taxon>Insecta</taxon>
        <taxon>Pterygota</taxon>
        <taxon>Neoptera</taxon>
        <taxon>Endopterygota</taxon>
        <taxon>Lepidoptera</taxon>
        <taxon>Glossata</taxon>
        <taxon>Ditrysia</taxon>
        <taxon>Noctuoidea</taxon>
        <taxon>Noctuidae</taxon>
        <taxon>Noctuinae</taxon>
        <taxon>Hadenini</taxon>
        <taxon>Mythimna</taxon>
    </lineage>
</organism>
<dbReference type="Proteomes" id="UP001231649">
    <property type="component" value="Chromosome 20"/>
</dbReference>
<evidence type="ECO:0000313" key="2">
    <source>
        <dbReference type="Proteomes" id="UP001231649"/>
    </source>
</evidence>
<dbReference type="EMBL" id="CM056796">
    <property type="protein sequence ID" value="KAJ8713830.1"/>
    <property type="molecule type" value="Genomic_DNA"/>
</dbReference>
<gene>
    <name evidence="1" type="ORF">PYW08_007450</name>
</gene>
<evidence type="ECO:0000313" key="1">
    <source>
        <dbReference type="EMBL" id="KAJ8713830.1"/>
    </source>
</evidence>
<comment type="caution">
    <text evidence="1">The sequence shown here is derived from an EMBL/GenBank/DDBJ whole genome shotgun (WGS) entry which is preliminary data.</text>
</comment>
<sequence>MYNIKFILVVQFLFSFCLCEISNDQKEKLLNGFVEYYNGLPNQVYHSKESSLLNTQQEDETTYQIVANLRVAEVTNTEASKWLKCTATIKDSENVVSVLNSNCEDAVEQKSPDENPETTVEAQVEVSEPTVERRPVQLDNEVQADTAITSGEQFIAIPRDQPSAPCVGCATHVNPQAAGVDELASLGVRHLDLHEPGVKHTLESVIDVERQVQVVNGVRYILTLSINSNNCTEVETENCASSKICVITVLAKPWVKLSNGGNYRAILANNCTEQWLFGENGEVLPEPSTGDNPVKSDTSGDDVIRVEHNIDVQSQPNQEKTITDEDLKKIQEQIISYTQFQEVTESDRQAFTISPEPSDESKQHVFKIESERHTENSIPVTESEKTEHQPFNINLDKKKAIDDMLDFFDFSGFKPKTEGEDTLPRIRRSYDYDLQVLSLAEDFHGIKNSIENARFMYELAQAMVDYLNEMDMEVKNRAVKNVIRAEEEKENLQRFVYIQARVTIPCDKVDCESREVDTQICNGVLDCSNEKSPQILNTFCYNDNKESDYRENIREISLDDPVLLKMAEEAVKQIESKSKSQYAMRVNKIASAITQVTSGTLTKFSVIVESIKCNKSVPLPLRLNCTVLEQLGTKICDVIVHERHWLKEKKLSYTCTDRPADMRISKSKKLSKNVTVDDPQIVDMLQEAIQYLESQSEKSNKQKIVNIKSISSQIIAGFLTKIEFVVGYTDCTDENYSRDQINKCELLKGEELRTCKAQIWDRSWIMDGRQIEVSCDDVSKNNEMVSNRKKRSIDVTVKEPHSFSKDSDRDYKKLANESLYKFMQSSPSHQHYEVVKVDKAKVQDASRKLIKLDFSISPTNCLIQNGILSSSECKIVNPKNILHCRSKILENNWINKNQYFVKCKIKYQLQKNSNELKERNPNDSKYYQLAEQSLAKYLQDTDNPHHVIDRVEKVTTQLVSGLLTRIDFIVSPKNRTVNDSKPVRCHSEILEQHWLGTKAINVSCQMKSRKKIQDVEIKTDDPEYMQIAVESLQKYIKNKPESKIVRVTFVDKVELIGETIKIRFIASRVEEGDGDTLCFAEVSRSKESKRNIDVKCHFIGKVYREAEIMDDDPNYYKYVQWADESLHNYLQKMKNSLYTLVSIESVTVQWNDGIKTIINFNISPDSENSELPQGKHCIAEILEQPWLHKKKIIQAVKCELERDLYRTKRRISNVRVRRQLDDRNKIQLRGGEKEQDPTEPKYRALAEESLRKYVADSGISRPVAVAQVVKVVTQVVAGSLTKIDFRISGSSDSATIKCHSEVWEQAWLNKKEITVSCEEGDGHRGKRQIHGGEKEQDPTEPKYRALAEESLRKYVADSGISRPVAVAQVVKVVTQVVAGSLTKIDFRISGSSDSATIKCHSEVWEQAWLNKKEITVSCEEGDGHRGKRQIPGGEKEQDPTEPKYRALAEESLRKYVADSGISRPVAVAQVVKVVTQVVAGSLTKIDFRISGSSDSATIKCHSEVWEQAWLNKKEITVSCEEGDGHRGKRQIPGGEKEQDPTEPKYRALAEESLRKYVADSGISRPVAVAQVVKVVTQVVAGSLTKIDFRISGSSDSATIKCHSEVWEQAWLNKKEITVSCEEGDGHRGKRQIPGGEKEQDPTEPKYRALAEESLRKYVADSGISRPVAVAQVVKVVTQVVAGSLTKIDFRISGSSDSATIKCHSEVWEQAWLNKKEITVSCEEGDGHRGKRQIPGGEKEQDPTEPKYRALAEESLRKYVADSGISRPVAVAQVVKVVTQVVAGSLTKIDFRISGSSDSATIKCHSEVWEQAWLNKKEITVSCEEGDGHRGKRQIPGGEKEQDPTEPKYRALAEESLRKYVADSGISRPVAVAQVVKVVTQVVAGSLTKIDFRISGSSDSATIKCHSEVWEQAWLNKKEITVSCEEGDGHRGKRQIPGGEKEQDPTEPKYRALAEESLRKYVADSGISRPVAVAQVVKVVTQVVAGSLTKIDFRISGSSDSATIKCHSEVWEQAWLNKKEITVSCEEGDGHRGKRQIPGGEKEQDPTEPKYRALAEESLRKYVADSGISRPVAVAQVVKVVTQVVAGSLTKIDFRISGSSDSATIKCHSEVWEQAWLNKKEITVSCEEGDGHRGKRQIPGGEKEQDPTEPKYRALAEESLRKYVADSGISRPVAVAQVVKVVTQVVAGSLTKIDFRISGSSDSATIKCHSEVWEQAWLNKKEITVSCEEGDGHRGKRQLVGGLQDQDVTNPKYRAMAEQSLRKYTRESGTTQPHELVRIKKVSTQVVAGVLTRIDFEVSVNHGSSTIKCHSKILEQGWLNHKDITVSCAPVNGRVKRDLRMPGVWIRGNRGKNESIQPTPSLRGNDEEDKEPNKPEYRQMAQESLRKLYRKKSTVYHKVIEVQHVRIRVVAGFKYFIDFTAAPTSCLANVSSVRARSCKADDDVLLYCHTDIWDRPWLRQKKIDVQCNGPTYDNDDFIEYDADNDVSIKPTDPQNNDNEKYMKLAEEASEKYLTSSNRIYVHKVTEILSSSEQVTNGTLITIGYSLSPTTCLRNETTDNTTCKLKKPLVVFTCNANIRTPPGLNVEKEITVTCKKNNEGKKRKRELLTRKIRQTDDDDEIDEDTIYYYADRAVQHINDRSNSNNLHKLISIHAVQNSVQMGTLTVKMYIEVAETFCLRHHKSKDLRDCEEMNGLVHRLCLARLWPSPDDELVVRHVSVVCDDEEDFVTVTGVNIPELIRISIAVLESPPENKWKLIHQGEPQVIPSLDSRRPFKLNFIVALTNCSKDVNLEKNPFQCYLNPNIPPRNCRAFIWLKVETKYISNVETECTPIGRFRRSALDPENVTLDYSEIQTMVRAALEQLEMQSLHRYKQRVLQINSHSTRITSGKVTTIDFDVGYTSCLKYEWVANITSCNFLEHLPRRRCVAQIWERLWINNGKNIDVNCVDDETPLESHIEFESAEMANELARQALKHIEAKYPHPSKQKVVRIFSLEKQVVAGIHYKMKVEIGYTDCLALSDQKECKLVSNHGLNKFCRVNVWIRPWTDHPPNFRVSCDFQEGATRDLYHHVQAEHLFYNFLTTYSPSYVNEYSQMQKRFEIFKDNIKKIHELNVHEKGTAVYGVTRFADLTYEEFSSTYMGLKKNLTNENQVPMKQADIPNIKIPLNFDWREYDAVTEVKDQGSCGSCWAFSVTGNIEGQWKMQSGQLVSLSEQELVDCDKLDDGCNGGLPDNAYRAIEQMGGLELESDYPYEGTDDKCVFNKTMAKVQISSAVNITTNETGMAQWLVHNGPISIGINANAMQFYMGGISHPWKMLCNPTNLDHGVLIVGYGVKDYPLFHKKLPYWIIKNSWGKSWGEQGYYRVYRGDGTCGVNQMASSAVI</sequence>
<name>A0ACC2QDQ6_9NEOP</name>